<organism evidence="3 4">
    <name type="scientific">Candidatus Thermofonsia Clade 3 bacterium</name>
    <dbReference type="NCBI Taxonomy" id="2364212"/>
    <lineage>
        <taxon>Bacteria</taxon>
        <taxon>Bacillati</taxon>
        <taxon>Chloroflexota</taxon>
        <taxon>Candidatus Thermofontia</taxon>
        <taxon>Candidatus Thermofonsia Clade 3</taxon>
    </lineage>
</organism>
<reference evidence="3 4" key="1">
    <citation type="submission" date="2017-11" db="EMBL/GenBank/DDBJ databases">
        <title>Evolution of Phototrophy in the Chloroflexi Phylum Driven by Horizontal Gene Transfer.</title>
        <authorList>
            <person name="Ward L.M."/>
            <person name="Hemp J."/>
            <person name="Shih P.M."/>
            <person name="Mcglynn S.E."/>
            <person name="Fischer W."/>
        </authorList>
    </citation>
    <scope>NUCLEOTIDE SEQUENCE [LARGE SCALE GENOMIC DNA]</scope>
    <source>
        <strain evidence="3">JP3_7</strain>
    </source>
</reference>
<name>A0A2M8QC25_9CHLR</name>
<dbReference type="InterPro" id="IPR036895">
    <property type="entry name" value="Uracil-DNA_glycosylase-like_sf"/>
</dbReference>
<dbReference type="Pfam" id="PF03167">
    <property type="entry name" value="UDG"/>
    <property type="match status" value="1"/>
</dbReference>
<proteinExistence type="predicted"/>
<protein>
    <recommendedName>
        <fullName evidence="2">Uracil-DNA glycosylase-like domain-containing protein</fullName>
    </recommendedName>
</protein>
<sequence>MPRPLRAAPAPRPGFFVTPSPIVVNRPTTRPRMMMLVGQALAAASRSHGNPFSGQAGRVLFRWLAQAGFSEEAFRCPTPAASAVGRTTRATANDWLRRSRYCSNTANCAPWHESSRAAALQSPSCKSPSSTSRFRQSTPMPSSSTCSRA</sequence>
<gene>
    <name evidence="3" type="ORF">CUN48_09080</name>
</gene>
<feature type="region of interest" description="Disordered" evidence="1">
    <location>
        <begin position="119"/>
        <end position="149"/>
    </location>
</feature>
<accession>A0A2M8QC25</accession>
<evidence type="ECO:0000313" key="3">
    <source>
        <dbReference type="EMBL" id="PJF47347.1"/>
    </source>
</evidence>
<evidence type="ECO:0000313" key="4">
    <source>
        <dbReference type="Proteomes" id="UP000230790"/>
    </source>
</evidence>
<dbReference type="AlphaFoldDB" id="A0A2M8QC25"/>
<dbReference type="InterPro" id="IPR005122">
    <property type="entry name" value="Uracil-DNA_glycosylase-like"/>
</dbReference>
<evidence type="ECO:0000256" key="1">
    <source>
        <dbReference type="SAM" id="MobiDB-lite"/>
    </source>
</evidence>
<dbReference type="EMBL" id="PGTN01000053">
    <property type="protein sequence ID" value="PJF47347.1"/>
    <property type="molecule type" value="Genomic_DNA"/>
</dbReference>
<comment type="caution">
    <text evidence="3">The sequence shown here is derived from an EMBL/GenBank/DDBJ whole genome shotgun (WGS) entry which is preliminary data.</text>
</comment>
<dbReference type="Gene3D" id="3.40.470.10">
    <property type="entry name" value="Uracil-DNA glycosylase-like domain"/>
    <property type="match status" value="1"/>
</dbReference>
<dbReference type="Proteomes" id="UP000230790">
    <property type="component" value="Unassembled WGS sequence"/>
</dbReference>
<feature type="domain" description="Uracil-DNA glycosylase-like" evidence="2">
    <location>
        <begin position="34"/>
        <end position="119"/>
    </location>
</feature>
<dbReference type="SUPFAM" id="SSF52141">
    <property type="entry name" value="Uracil-DNA glycosylase-like"/>
    <property type="match status" value="1"/>
</dbReference>
<feature type="compositionally biased region" description="Low complexity" evidence="1">
    <location>
        <begin position="122"/>
        <end position="132"/>
    </location>
</feature>
<evidence type="ECO:0000259" key="2">
    <source>
        <dbReference type="Pfam" id="PF03167"/>
    </source>
</evidence>
<feature type="compositionally biased region" description="Polar residues" evidence="1">
    <location>
        <begin position="133"/>
        <end position="149"/>
    </location>
</feature>